<dbReference type="RefSeq" id="WP_182605373.1">
    <property type="nucleotide sequence ID" value="NZ_VKHT01000115.1"/>
</dbReference>
<proteinExistence type="predicted"/>
<name>A0A7W3TBC8_9ACTN</name>
<dbReference type="EMBL" id="VKHT01000115">
    <property type="protein sequence ID" value="MBB0243741.1"/>
    <property type="molecule type" value="Genomic_DNA"/>
</dbReference>
<dbReference type="Pfam" id="PF23169">
    <property type="entry name" value="HalD"/>
    <property type="match status" value="1"/>
</dbReference>
<evidence type="ECO:0000313" key="2">
    <source>
        <dbReference type="EMBL" id="MBB0243741.1"/>
    </source>
</evidence>
<accession>A0A7W3TBC8</accession>
<keyword evidence="3" id="KW-1185">Reference proteome</keyword>
<evidence type="ECO:0000256" key="1">
    <source>
        <dbReference type="SAM" id="MobiDB-lite"/>
    </source>
</evidence>
<gene>
    <name evidence="2" type="ORF">FNQ90_06355</name>
</gene>
<evidence type="ECO:0000313" key="3">
    <source>
        <dbReference type="Proteomes" id="UP000538929"/>
    </source>
</evidence>
<reference evidence="3" key="1">
    <citation type="submission" date="2019-10" db="EMBL/GenBank/DDBJ databases">
        <title>Streptomyces sp. nov., a novel actinobacterium isolated from alkaline environment.</title>
        <authorList>
            <person name="Golinska P."/>
        </authorList>
    </citation>
    <scope>NUCLEOTIDE SEQUENCE [LARGE SCALE GENOMIC DNA]</scope>
    <source>
        <strain evidence="3">DSM 42118</strain>
    </source>
</reference>
<dbReference type="Proteomes" id="UP000538929">
    <property type="component" value="Unassembled WGS sequence"/>
</dbReference>
<comment type="caution">
    <text evidence="2">The sequence shown here is derived from an EMBL/GenBank/DDBJ whole genome shotgun (WGS) entry which is preliminary data.</text>
</comment>
<dbReference type="InterPro" id="IPR056470">
    <property type="entry name" value="BesD/HalB-like"/>
</dbReference>
<dbReference type="AlphaFoldDB" id="A0A7W3TBC8"/>
<feature type="region of interest" description="Disordered" evidence="1">
    <location>
        <begin position="148"/>
        <end position="169"/>
    </location>
</feature>
<sequence>MLSLPERATELRAPFARLGRLRLPGLLTRPGLAALRAEVLGLRQRLVRREHAGVLAGAELAAAGPLVARLATEPALRELVTAIAGVTAEPLPEDSAGRLSLSVLDRPGDRIEPAPGGPPLALALFLDAPASPQDGGMLEYRPVSWSAGRAGPGAGGPGPGSPDRRPAGALLPEPLLRAHHAPGDGCLMRADVTEPRVTPLRDADARTVVLTIGWAVGRPLADRRAPAGAALR</sequence>
<organism evidence="2 3">
    <name type="scientific">Streptomyces alkaliphilus</name>
    <dbReference type="NCBI Taxonomy" id="1472722"/>
    <lineage>
        <taxon>Bacteria</taxon>
        <taxon>Bacillati</taxon>
        <taxon>Actinomycetota</taxon>
        <taxon>Actinomycetes</taxon>
        <taxon>Kitasatosporales</taxon>
        <taxon>Streptomycetaceae</taxon>
        <taxon>Streptomyces</taxon>
    </lineage>
</organism>
<protein>
    <submittedName>
        <fullName evidence="2">Uncharacterized protein</fullName>
    </submittedName>
</protein>